<dbReference type="SUPFAM" id="SSF55186">
    <property type="entry name" value="ThrRS/AlaRS common domain"/>
    <property type="match status" value="1"/>
</dbReference>
<dbReference type="GO" id="GO:0005524">
    <property type="term" value="F:ATP binding"/>
    <property type="evidence" value="ECO:0007669"/>
    <property type="project" value="InterPro"/>
</dbReference>
<accession>A0A1F6M2X8</accession>
<evidence type="ECO:0000259" key="3">
    <source>
        <dbReference type="PROSITE" id="PS50860"/>
    </source>
</evidence>
<comment type="caution">
    <text evidence="4">The sequence shown here is derived from an EMBL/GenBank/DDBJ whole genome shotgun (WGS) entry which is preliminary data.</text>
</comment>
<name>A0A1F6M2X8_9BACT</name>
<evidence type="ECO:0000256" key="1">
    <source>
        <dbReference type="ARBA" id="ARBA00001947"/>
    </source>
</evidence>
<dbReference type="SUPFAM" id="SSF50447">
    <property type="entry name" value="Translation proteins"/>
    <property type="match status" value="1"/>
</dbReference>
<dbReference type="GO" id="GO:0005737">
    <property type="term" value="C:cytoplasm"/>
    <property type="evidence" value="ECO:0007669"/>
    <property type="project" value="UniProtKB-SubCell"/>
</dbReference>
<dbReference type="InterPro" id="IPR018163">
    <property type="entry name" value="Thr/Ala-tRNA-synth_IIc_edit"/>
</dbReference>
<reference evidence="4 5" key="1">
    <citation type="journal article" date="2016" name="Nat. Commun.">
        <title>Thousands of microbial genomes shed light on interconnected biogeochemical processes in an aquifer system.</title>
        <authorList>
            <person name="Anantharaman K."/>
            <person name="Brown C.T."/>
            <person name="Hug L.A."/>
            <person name="Sharon I."/>
            <person name="Castelle C.J."/>
            <person name="Probst A.J."/>
            <person name="Thomas B.C."/>
            <person name="Singh A."/>
            <person name="Wilkins M.J."/>
            <person name="Karaoz U."/>
            <person name="Brodie E.L."/>
            <person name="Williams K.H."/>
            <person name="Hubbard S.S."/>
            <person name="Banfield J.F."/>
        </authorList>
    </citation>
    <scope>NUCLEOTIDE SEQUENCE [LARGE SCALE GENOMIC DNA]</scope>
</reference>
<dbReference type="PROSITE" id="PS50860">
    <property type="entry name" value="AA_TRNA_LIGASE_II_ALA"/>
    <property type="match status" value="1"/>
</dbReference>
<comment type="subcellular location">
    <subcellularLocation>
        <location evidence="2">Cytoplasm</location>
    </subcellularLocation>
</comment>
<dbReference type="Pfam" id="PF01411">
    <property type="entry name" value="tRNA-synt_2c"/>
    <property type="match status" value="1"/>
</dbReference>
<gene>
    <name evidence="4" type="ORF">A3B90_02865</name>
</gene>
<dbReference type="InterPro" id="IPR051335">
    <property type="entry name" value="Alanyl-tRNA_Editing_Enzymes"/>
</dbReference>
<dbReference type="PANTHER" id="PTHR43462">
    <property type="entry name" value="ALANYL-TRNA EDITING PROTEIN"/>
    <property type="match status" value="1"/>
</dbReference>
<dbReference type="PANTHER" id="PTHR43462:SF2">
    <property type="entry name" value="THREONYL AND ALANYL TRNA SYNTHETASE SECOND ADDITIONAL DOMAIN-CONTAINING PROTEIN"/>
    <property type="match status" value="1"/>
</dbReference>
<dbReference type="AlphaFoldDB" id="A0A1F6M2X8"/>
<dbReference type="GO" id="GO:0003676">
    <property type="term" value="F:nucleic acid binding"/>
    <property type="evidence" value="ECO:0007669"/>
    <property type="project" value="InterPro"/>
</dbReference>
<dbReference type="SMART" id="SM00863">
    <property type="entry name" value="tRNA_SAD"/>
    <property type="match status" value="1"/>
</dbReference>
<evidence type="ECO:0000256" key="2">
    <source>
        <dbReference type="ARBA" id="ARBA00004496"/>
    </source>
</evidence>
<dbReference type="InterPro" id="IPR009000">
    <property type="entry name" value="Transl_B-barrel_sf"/>
</dbReference>
<evidence type="ECO:0000313" key="5">
    <source>
        <dbReference type="Proteomes" id="UP000178742"/>
    </source>
</evidence>
<dbReference type="GO" id="GO:0006419">
    <property type="term" value="P:alanyl-tRNA aminoacylation"/>
    <property type="evidence" value="ECO:0007669"/>
    <property type="project" value="InterPro"/>
</dbReference>
<dbReference type="Gene3D" id="3.30.980.10">
    <property type="entry name" value="Threonyl-trna Synthetase, Chain A, domain 2"/>
    <property type="match status" value="1"/>
</dbReference>
<dbReference type="InterPro" id="IPR018165">
    <property type="entry name" value="Ala-tRNA-synth_IIc_core"/>
</dbReference>
<feature type="domain" description="Alanyl-transfer RNA synthetases family profile" evidence="3">
    <location>
        <begin position="1"/>
        <end position="226"/>
    </location>
</feature>
<dbReference type="InterPro" id="IPR018164">
    <property type="entry name" value="Ala-tRNA-synth_IIc_N"/>
</dbReference>
<dbReference type="Pfam" id="PF07973">
    <property type="entry name" value="tRNA_SAD"/>
    <property type="match status" value="1"/>
</dbReference>
<dbReference type="InterPro" id="IPR012947">
    <property type="entry name" value="tRNA_SAD"/>
</dbReference>
<evidence type="ECO:0000313" key="4">
    <source>
        <dbReference type="EMBL" id="OGH66012.1"/>
    </source>
</evidence>
<dbReference type="GO" id="GO:0004813">
    <property type="term" value="F:alanine-tRNA ligase activity"/>
    <property type="evidence" value="ECO:0007669"/>
    <property type="project" value="InterPro"/>
</dbReference>
<sequence length="244" mass="27055">MPPTKLLYLEDMTMLTADATVLDVQKENDKDVVVLDQTCFYPQGGGQPYDQGIIETADDRKLHVEEVRFIDGLVKHIGTFTGDGAFKINDRVTCHVESERRALHARFHSAGHIVDMAVTALGLNWIPGKGFHFPAGPYVEYATNTEVTDKEKLKSDLEQRGNEFIAEARPTSIIFMPKDQMHTVCHNVPDYIPEGKPARVVMYGDFGVPCGGTHVANLRDVGAITIRKIKGTSGILQVAYDIVR</sequence>
<protein>
    <recommendedName>
        <fullName evidence="3">Alanyl-transfer RNA synthetases family profile domain-containing protein</fullName>
    </recommendedName>
</protein>
<organism evidence="4 5">
    <name type="scientific">Candidatus Magasanikbacteria bacterium RIFCSPHIGHO2_02_FULL_41_13</name>
    <dbReference type="NCBI Taxonomy" id="1798676"/>
    <lineage>
        <taxon>Bacteria</taxon>
        <taxon>Candidatus Magasanikiibacteriota</taxon>
    </lineage>
</organism>
<proteinExistence type="predicted"/>
<comment type="cofactor">
    <cofactor evidence="1">
        <name>Zn(2+)</name>
        <dbReference type="ChEBI" id="CHEBI:29105"/>
    </cofactor>
</comment>
<dbReference type="Proteomes" id="UP000178742">
    <property type="component" value="Unassembled WGS sequence"/>
</dbReference>
<dbReference type="EMBL" id="MFPX01000025">
    <property type="protein sequence ID" value="OGH66012.1"/>
    <property type="molecule type" value="Genomic_DNA"/>
</dbReference>
<dbReference type="Gene3D" id="2.40.30.130">
    <property type="match status" value="1"/>
</dbReference>